<keyword evidence="4" id="KW-0444">Lipid biosynthesis</keyword>
<dbReference type="GO" id="GO:0016705">
    <property type="term" value="F:oxidoreductase activity, acting on paired donors, with incorporation or reduction of molecular oxygen"/>
    <property type="evidence" value="ECO:0007669"/>
    <property type="project" value="InterPro"/>
</dbReference>
<dbReference type="PANTHER" id="PTHR24306">
    <property type="match status" value="1"/>
</dbReference>
<dbReference type="SUPFAM" id="SSF48264">
    <property type="entry name" value="Cytochrome P450"/>
    <property type="match status" value="1"/>
</dbReference>
<keyword evidence="4" id="KW-0443">Lipid metabolism</keyword>
<comment type="subcellular location">
    <subcellularLocation>
        <location evidence="2">Endoplasmic reticulum membrane</location>
        <topology evidence="2">Single-pass membrane protein</topology>
    </subcellularLocation>
</comment>
<dbReference type="PANTHER" id="PTHR24306:SF7">
    <property type="entry name" value="AHBB"/>
    <property type="match status" value="1"/>
</dbReference>
<dbReference type="InterPro" id="IPR002403">
    <property type="entry name" value="Cyt_P450_E_grp-IV"/>
</dbReference>
<protein>
    <submittedName>
        <fullName evidence="8">Cytochrome P450</fullName>
    </submittedName>
</protein>
<proteinExistence type="inferred from homology"/>
<dbReference type="Pfam" id="PF00067">
    <property type="entry name" value="p450"/>
    <property type="match status" value="1"/>
</dbReference>
<keyword evidence="6 7" id="KW-0408">Iron</keyword>
<sequence length="505" mass="57305">MAYTEQYPDCNPHTDDPTFDDTRLDWDARGFHSPSLQKQVLSLKQSVADHDELQWRIRKNCFGFPKKEIPQFEAIIDRVIQVFTRHFLQEPQLGNIVRVLSRRMETELPNLVSFNSSLVDQTAWERVSQAEVVDNGRAVEVDLLPLVRDLMAHLNINTYTGTAFLENYPDFTDNLWTLDRYFILMGSGLPRWFPFPGLIPGHLARRRLNDACLSFVTALDALTEGKDTDPQWLDLSDVSQALIDEQSCMRSAGISPQGRAAQILGTTWAMNANSDSLVFWILLRILREPGLVDRLRAETAPFASATQPAQLFGIPEPPRLKLDINALWTRCPLLRSCYMETLRLDSSPWSVKTVHRDFELIESADEAGGAKPETFRISKGQYVEVAFDLHNTDPQYFDQPRKWIPERHIKVSEPADGQPAGTGPGTTEWGTLRVYGGGKSMCKGRFFAEKECLAFVAGMLVLWDFEPVGAQEWKLPKQTKMTAVVAPKGNIRARIRRRNLVVSEK</sequence>
<comment type="cofactor">
    <cofactor evidence="1 7">
        <name>heme</name>
        <dbReference type="ChEBI" id="CHEBI:30413"/>
    </cofactor>
</comment>
<keyword evidence="7" id="KW-0349">Heme</keyword>
<dbReference type="Gene3D" id="1.10.630.10">
    <property type="entry name" value="Cytochrome P450"/>
    <property type="match status" value="1"/>
</dbReference>
<dbReference type="GO" id="GO:0020037">
    <property type="term" value="F:heme binding"/>
    <property type="evidence" value="ECO:0007669"/>
    <property type="project" value="InterPro"/>
</dbReference>
<evidence type="ECO:0000256" key="3">
    <source>
        <dbReference type="ARBA" id="ARBA00010617"/>
    </source>
</evidence>
<evidence type="ECO:0000256" key="7">
    <source>
        <dbReference type="PIRSR" id="PIRSR602403-1"/>
    </source>
</evidence>
<dbReference type="InterPro" id="IPR036396">
    <property type="entry name" value="Cyt_P450_sf"/>
</dbReference>
<evidence type="ECO:0000256" key="1">
    <source>
        <dbReference type="ARBA" id="ARBA00001971"/>
    </source>
</evidence>
<dbReference type="EMBL" id="MU006091">
    <property type="protein sequence ID" value="KAF2841429.1"/>
    <property type="molecule type" value="Genomic_DNA"/>
</dbReference>
<keyword evidence="9" id="KW-1185">Reference proteome</keyword>
<evidence type="ECO:0000313" key="9">
    <source>
        <dbReference type="Proteomes" id="UP000799429"/>
    </source>
</evidence>
<keyword evidence="5 7" id="KW-0479">Metal-binding</keyword>
<dbReference type="OrthoDB" id="3366823at2759"/>
<dbReference type="InterPro" id="IPR001128">
    <property type="entry name" value="Cyt_P450"/>
</dbReference>
<comment type="caution">
    <text evidence="8">The sequence shown here is derived from an EMBL/GenBank/DDBJ whole genome shotgun (WGS) entry which is preliminary data.</text>
</comment>
<dbReference type="GO" id="GO:0004497">
    <property type="term" value="F:monooxygenase activity"/>
    <property type="evidence" value="ECO:0007669"/>
    <property type="project" value="InterPro"/>
</dbReference>
<evidence type="ECO:0000256" key="4">
    <source>
        <dbReference type="ARBA" id="ARBA00022516"/>
    </source>
</evidence>
<evidence type="ECO:0000256" key="2">
    <source>
        <dbReference type="ARBA" id="ARBA00004389"/>
    </source>
</evidence>
<evidence type="ECO:0000256" key="6">
    <source>
        <dbReference type="ARBA" id="ARBA00023004"/>
    </source>
</evidence>
<accession>A0A9P4SFM4</accession>
<dbReference type="GO" id="GO:0005506">
    <property type="term" value="F:iron ion binding"/>
    <property type="evidence" value="ECO:0007669"/>
    <property type="project" value="InterPro"/>
</dbReference>
<dbReference type="GO" id="GO:0005789">
    <property type="term" value="C:endoplasmic reticulum membrane"/>
    <property type="evidence" value="ECO:0007669"/>
    <property type="project" value="UniProtKB-SubCell"/>
</dbReference>
<reference evidence="8" key="1">
    <citation type="journal article" date="2020" name="Stud. Mycol.">
        <title>101 Dothideomycetes genomes: a test case for predicting lifestyles and emergence of pathogens.</title>
        <authorList>
            <person name="Haridas S."/>
            <person name="Albert R."/>
            <person name="Binder M."/>
            <person name="Bloem J."/>
            <person name="Labutti K."/>
            <person name="Salamov A."/>
            <person name="Andreopoulos B."/>
            <person name="Baker S."/>
            <person name="Barry K."/>
            <person name="Bills G."/>
            <person name="Bluhm B."/>
            <person name="Cannon C."/>
            <person name="Castanera R."/>
            <person name="Culley D."/>
            <person name="Daum C."/>
            <person name="Ezra D."/>
            <person name="Gonzalez J."/>
            <person name="Henrissat B."/>
            <person name="Kuo A."/>
            <person name="Liang C."/>
            <person name="Lipzen A."/>
            <person name="Lutzoni F."/>
            <person name="Magnuson J."/>
            <person name="Mondo S."/>
            <person name="Nolan M."/>
            <person name="Ohm R."/>
            <person name="Pangilinan J."/>
            <person name="Park H.-J."/>
            <person name="Ramirez L."/>
            <person name="Alfaro M."/>
            <person name="Sun H."/>
            <person name="Tritt A."/>
            <person name="Yoshinaga Y."/>
            <person name="Zwiers L.-H."/>
            <person name="Turgeon B."/>
            <person name="Goodwin S."/>
            <person name="Spatafora J."/>
            <person name="Crous P."/>
            <person name="Grigoriev I."/>
        </authorList>
    </citation>
    <scope>NUCLEOTIDE SEQUENCE</scope>
    <source>
        <strain evidence="8">CBS 101060</strain>
    </source>
</reference>
<organism evidence="8 9">
    <name type="scientific">Patellaria atrata CBS 101060</name>
    <dbReference type="NCBI Taxonomy" id="1346257"/>
    <lineage>
        <taxon>Eukaryota</taxon>
        <taxon>Fungi</taxon>
        <taxon>Dikarya</taxon>
        <taxon>Ascomycota</taxon>
        <taxon>Pezizomycotina</taxon>
        <taxon>Dothideomycetes</taxon>
        <taxon>Dothideomycetes incertae sedis</taxon>
        <taxon>Patellariales</taxon>
        <taxon>Patellariaceae</taxon>
        <taxon>Patellaria</taxon>
    </lineage>
</organism>
<dbReference type="AlphaFoldDB" id="A0A9P4SFM4"/>
<comment type="similarity">
    <text evidence="3">Belongs to the cytochrome P450 family.</text>
</comment>
<dbReference type="PRINTS" id="PR00465">
    <property type="entry name" value="EP450IV"/>
</dbReference>
<feature type="binding site" description="axial binding residue" evidence="7">
    <location>
        <position position="442"/>
    </location>
    <ligand>
        <name>heme</name>
        <dbReference type="ChEBI" id="CHEBI:30413"/>
    </ligand>
    <ligandPart>
        <name>Fe</name>
        <dbReference type="ChEBI" id="CHEBI:18248"/>
    </ligandPart>
</feature>
<evidence type="ECO:0000313" key="8">
    <source>
        <dbReference type="EMBL" id="KAF2841429.1"/>
    </source>
</evidence>
<dbReference type="Proteomes" id="UP000799429">
    <property type="component" value="Unassembled WGS sequence"/>
</dbReference>
<gene>
    <name evidence="8" type="ORF">M501DRAFT_1029519</name>
</gene>
<name>A0A9P4SFM4_9PEZI</name>
<evidence type="ECO:0000256" key="5">
    <source>
        <dbReference type="ARBA" id="ARBA00022723"/>
    </source>
</evidence>